<dbReference type="SMART" id="SM00906">
    <property type="entry name" value="Fungal_trans"/>
    <property type="match status" value="1"/>
</dbReference>
<keyword evidence="3" id="KW-0539">Nucleus</keyword>
<accession>A0AAD4LS12</accession>
<dbReference type="GO" id="GO:0006351">
    <property type="term" value="P:DNA-templated transcription"/>
    <property type="evidence" value="ECO:0007669"/>
    <property type="project" value="InterPro"/>
</dbReference>
<dbReference type="Gene3D" id="4.10.240.10">
    <property type="entry name" value="Zn(2)-C6 fungal-type DNA-binding domain"/>
    <property type="match status" value="1"/>
</dbReference>
<proteinExistence type="predicted"/>
<gene>
    <name evidence="6" type="ORF">EDB92DRAFT_2051346</name>
</gene>
<dbReference type="EMBL" id="JAKELL010000002">
    <property type="protein sequence ID" value="KAH9000238.1"/>
    <property type="molecule type" value="Genomic_DNA"/>
</dbReference>
<evidence type="ECO:0000256" key="1">
    <source>
        <dbReference type="ARBA" id="ARBA00004123"/>
    </source>
</evidence>
<evidence type="ECO:0000256" key="4">
    <source>
        <dbReference type="SAM" id="MobiDB-lite"/>
    </source>
</evidence>
<dbReference type="PANTHER" id="PTHR31001:SF56">
    <property type="entry name" value="ZN(2)-C6 FUNGAL-TYPE DOMAIN-CONTAINING PROTEIN"/>
    <property type="match status" value="1"/>
</dbReference>
<comment type="subcellular location">
    <subcellularLocation>
        <location evidence="1">Nucleus</location>
    </subcellularLocation>
</comment>
<keyword evidence="2" id="KW-0479">Metal-binding</keyword>
<evidence type="ECO:0000256" key="2">
    <source>
        <dbReference type="ARBA" id="ARBA00022723"/>
    </source>
</evidence>
<dbReference type="Pfam" id="PF04082">
    <property type="entry name" value="Fungal_trans"/>
    <property type="match status" value="1"/>
</dbReference>
<feature type="compositionally biased region" description="Pro residues" evidence="4">
    <location>
        <begin position="1"/>
        <end position="10"/>
    </location>
</feature>
<dbReference type="GO" id="GO:0003677">
    <property type="term" value="F:DNA binding"/>
    <property type="evidence" value="ECO:0007669"/>
    <property type="project" value="InterPro"/>
</dbReference>
<dbReference type="InterPro" id="IPR007219">
    <property type="entry name" value="XnlR_reg_dom"/>
</dbReference>
<evidence type="ECO:0000313" key="6">
    <source>
        <dbReference type="EMBL" id="KAH9000238.1"/>
    </source>
</evidence>
<dbReference type="SUPFAM" id="SSF57701">
    <property type="entry name" value="Zn2/Cys6 DNA-binding domain"/>
    <property type="match status" value="1"/>
</dbReference>
<dbReference type="CDD" id="cd00067">
    <property type="entry name" value="GAL4"/>
    <property type="match status" value="1"/>
</dbReference>
<evidence type="ECO:0000313" key="7">
    <source>
        <dbReference type="Proteomes" id="UP001201163"/>
    </source>
</evidence>
<name>A0AAD4LS12_9AGAM</name>
<feature type="compositionally biased region" description="Low complexity" evidence="4">
    <location>
        <begin position="674"/>
        <end position="693"/>
    </location>
</feature>
<dbReference type="PROSITE" id="PS00463">
    <property type="entry name" value="ZN2_CY6_FUNGAL_1"/>
    <property type="match status" value="1"/>
</dbReference>
<feature type="region of interest" description="Disordered" evidence="4">
    <location>
        <begin position="738"/>
        <end position="773"/>
    </location>
</feature>
<evidence type="ECO:0000256" key="3">
    <source>
        <dbReference type="ARBA" id="ARBA00023242"/>
    </source>
</evidence>
<feature type="region of interest" description="Disordered" evidence="4">
    <location>
        <begin position="631"/>
        <end position="693"/>
    </location>
</feature>
<sequence length="883" mass="98833">MASPFIPPLDPNLNSPSSKQRRRNNALSCAECRRLKLRCSRVFPCASCVKKGCAAICPKGSLTTGKGNRFILANTEVLHDKIGVLSNRVRQLEDALAEAYAVYNSERHPLLSDELLQIKRPLERESRNEMPSPPEAETAEAIDAVGSLSISDNGRTNFYGQTANSYYLLQNEVGSEDEDDVMSPTSVELPMPNSLPWRSHAFPFASNVAGNIEDVRAMLLNSLPDANTIRRQLDIYWRHASWMYTPIEQNDFYGSIYSRVFDPDAGPDHDRIQSHRIAVVYMMLAIGALLDLDAPPHSYDASHYYQLGRAALSVDPIFEEQSIPAIQALLLMSHYMFLSDIDGPRWALMGLVVKLAHSCGLHRDSGRWNLGLEETYRRRSLFWEIYTYDSWQSLTYGRPPSFSVLHIDTQMPQESTRDESGEEDMSFQLWKYRFSSQCMSVVHDQVFGARTPNYKVLQQLDRKVRDFYTPPSLQVPGFGGPMADPEGVPVYLTLQRYIGFAIREMTLFYMHRGFFARAIEDSPDDPLGSKYAPSVLAVYNSACSFVGLIKSLFSQQPVLTERMWFLFTHVFSCAIVLGSIPIKCPKMALARSALLHLDSALRLFEDVSQNARAVKVLPVLRKQRERAIATMSELQSRKDPQSPGMTPEYEGDVKREDEELATLGGKTRLVPRKASSSTASSPTTASASPRSSPAVSNILPALYPSQLSTPPQANALALSTPAVQANQSVAWQPYDYHHNHSHHHHQYQQHSTPQPVAQAHHAHTHSQPQTSQAHNHIPIEHQAHPGPRMGYNNTQYWQHQQATEYPYNGMHGGPSTTYMPTSPGAMGFDYAASLRAESYLATVQAPPMPPPQPSRGMQVNSDYSPGTDPNMAWNDLVAQFNHV</sequence>
<dbReference type="GO" id="GO:0005634">
    <property type="term" value="C:nucleus"/>
    <property type="evidence" value="ECO:0007669"/>
    <property type="project" value="UniProtKB-SubCell"/>
</dbReference>
<dbReference type="SMART" id="SM00066">
    <property type="entry name" value="GAL4"/>
    <property type="match status" value="1"/>
</dbReference>
<dbReference type="InterPro" id="IPR036864">
    <property type="entry name" value="Zn2-C6_fun-type_DNA-bd_sf"/>
</dbReference>
<dbReference type="PANTHER" id="PTHR31001">
    <property type="entry name" value="UNCHARACTERIZED TRANSCRIPTIONAL REGULATORY PROTEIN"/>
    <property type="match status" value="1"/>
</dbReference>
<organism evidence="6 7">
    <name type="scientific">Lactarius akahatsu</name>
    <dbReference type="NCBI Taxonomy" id="416441"/>
    <lineage>
        <taxon>Eukaryota</taxon>
        <taxon>Fungi</taxon>
        <taxon>Dikarya</taxon>
        <taxon>Basidiomycota</taxon>
        <taxon>Agaricomycotina</taxon>
        <taxon>Agaricomycetes</taxon>
        <taxon>Russulales</taxon>
        <taxon>Russulaceae</taxon>
        <taxon>Lactarius</taxon>
    </lineage>
</organism>
<reference evidence="6" key="1">
    <citation type="submission" date="2022-01" db="EMBL/GenBank/DDBJ databases">
        <title>Comparative genomics reveals a dynamic genome evolution in the ectomycorrhizal milk-cap (Lactarius) mushrooms.</title>
        <authorList>
            <consortium name="DOE Joint Genome Institute"/>
            <person name="Lebreton A."/>
            <person name="Tang N."/>
            <person name="Kuo A."/>
            <person name="LaButti K."/>
            <person name="Drula E."/>
            <person name="Barry K."/>
            <person name="Clum A."/>
            <person name="Lipzen A."/>
            <person name="Mousain D."/>
            <person name="Ng V."/>
            <person name="Wang R."/>
            <person name="Wang X."/>
            <person name="Dai Y."/>
            <person name="Henrissat B."/>
            <person name="Grigoriev I.V."/>
            <person name="Guerin-Laguette A."/>
            <person name="Yu F."/>
            <person name="Martin F.M."/>
        </authorList>
    </citation>
    <scope>NUCLEOTIDE SEQUENCE</scope>
    <source>
        <strain evidence="6">QP</strain>
    </source>
</reference>
<dbReference type="CDD" id="cd12148">
    <property type="entry name" value="fungal_TF_MHR"/>
    <property type="match status" value="1"/>
</dbReference>
<keyword evidence="7" id="KW-1185">Reference proteome</keyword>
<dbReference type="Proteomes" id="UP001201163">
    <property type="component" value="Unassembled WGS sequence"/>
</dbReference>
<feature type="domain" description="Zn(2)-C6 fungal-type" evidence="5">
    <location>
        <begin position="28"/>
        <end position="57"/>
    </location>
</feature>
<dbReference type="InterPro" id="IPR001138">
    <property type="entry name" value="Zn2Cys6_DnaBD"/>
</dbReference>
<comment type="caution">
    <text evidence="6">The sequence shown here is derived from an EMBL/GenBank/DDBJ whole genome shotgun (WGS) entry which is preliminary data.</text>
</comment>
<dbReference type="GO" id="GO:0008270">
    <property type="term" value="F:zinc ion binding"/>
    <property type="evidence" value="ECO:0007669"/>
    <property type="project" value="InterPro"/>
</dbReference>
<dbReference type="PROSITE" id="PS50048">
    <property type="entry name" value="ZN2_CY6_FUNGAL_2"/>
    <property type="match status" value="1"/>
</dbReference>
<dbReference type="AlphaFoldDB" id="A0AAD4LS12"/>
<dbReference type="InterPro" id="IPR050613">
    <property type="entry name" value="Sec_Metabolite_Reg"/>
</dbReference>
<dbReference type="GO" id="GO:0000981">
    <property type="term" value="F:DNA-binding transcription factor activity, RNA polymerase II-specific"/>
    <property type="evidence" value="ECO:0007669"/>
    <property type="project" value="InterPro"/>
</dbReference>
<protein>
    <submittedName>
        <fullName evidence="6">Fungal-specific transcription factor domain-containing protein</fullName>
    </submittedName>
</protein>
<evidence type="ECO:0000259" key="5">
    <source>
        <dbReference type="PROSITE" id="PS50048"/>
    </source>
</evidence>
<feature type="region of interest" description="Disordered" evidence="4">
    <location>
        <begin position="1"/>
        <end position="20"/>
    </location>
</feature>